<keyword evidence="1" id="KW-0812">Transmembrane</keyword>
<feature type="transmembrane region" description="Helical" evidence="1">
    <location>
        <begin position="20"/>
        <end position="39"/>
    </location>
</feature>
<dbReference type="AlphaFoldDB" id="A0AAE9MN40"/>
<evidence type="ECO:0000256" key="1">
    <source>
        <dbReference type="SAM" id="Phobius"/>
    </source>
</evidence>
<keyword evidence="1" id="KW-1133">Transmembrane helix</keyword>
<accession>A0AAE9MN40</accession>
<dbReference type="EMBL" id="CP050861">
    <property type="protein sequence ID" value="UTD15084.1"/>
    <property type="molecule type" value="Genomic_DNA"/>
</dbReference>
<evidence type="ECO:0000313" key="2">
    <source>
        <dbReference type="EMBL" id="UTD15084.1"/>
    </source>
</evidence>
<dbReference type="Pfam" id="PF05147">
    <property type="entry name" value="LANC_like"/>
    <property type="match status" value="1"/>
</dbReference>
<proteinExistence type="predicted"/>
<organism evidence="2 3">
    <name type="scientific">Tenacibaculum mesophilum</name>
    <dbReference type="NCBI Taxonomy" id="104268"/>
    <lineage>
        <taxon>Bacteria</taxon>
        <taxon>Pseudomonadati</taxon>
        <taxon>Bacteroidota</taxon>
        <taxon>Flavobacteriia</taxon>
        <taxon>Flavobacteriales</taxon>
        <taxon>Flavobacteriaceae</taxon>
        <taxon>Tenacibaculum</taxon>
    </lineage>
</organism>
<dbReference type="SUPFAM" id="SSF158745">
    <property type="entry name" value="LanC-like"/>
    <property type="match status" value="1"/>
</dbReference>
<evidence type="ECO:0008006" key="4">
    <source>
        <dbReference type="Google" id="ProtNLM"/>
    </source>
</evidence>
<reference evidence="2" key="1">
    <citation type="submission" date="2020-04" db="EMBL/GenBank/DDBJ databases">
        <title>Tenacibaculum mesophilum bac2.</title>
        <authorList>
            <person name="Li M."/>
        </authorList>
    </citation>
    <scope>NUCLEOTIDE SEQUENCE</scope>
    <source>
        <strain evidence="2">Bac2</strain>
    </source>
</reference>
<evidence type="ECO:0000313" key="3">
    <source>
        <dbReference type="Proteomes" id="UP001056837"/>
    </source>
</evidence>
<dbReference type="RefSeq" id="WP_253680808.1">
    <property type="nucleotide sequence ID" value="NZ_CP050861.1"/>
</dbReference>
<keyword evidence="1" id="KW-0472">Membrane</keyword>
<sequence>MDTNNIILEIEKSINNNYGILTSMGVVNGLAGVSLFYHYKDNKDKCLSFLEKSISGLNEDYKGNDIIADIIEIGILLDFYIKEGVIKKEEVAFYFDNYDSILQELLIDKLKEDNLNPVTGILKYGNYFINRAKDSGKNYDELFSLILSKIEKLAKKDKKTTGIYWVSTIEREGRYLVELGVKHGVIGIVDFLVELYGLGFEKKRTKKLINEAIKYVVESKLKDKTFLFPFCTNNVKDAVSFSFNLNYGDLGIAYGIHKAVKACNLEVYKEVINQTLKNAANFKDDENKYLTDANLFYGSLGIASLLKKFRKELEEDFLNDSINYWYTKTKEHKRHDNEWAGFDTTFNKFDINAQLSMSHGIIGVGTALLNFNKDLNFDFLTFLGYKF</sequence>
<dbReference type="InterPro" id="IPR007822">
    <property type="entry name" value="LANC-like"/>
</dbReference>
<dbReference type="Proteomes" id="UP001056837">
    <property type="component" value="Chromosome"/>
</dbReference>
<name>A0AAE9MN40_9FLAO</name>
<dbReference type="Gene3D" id="1.50.10.20">
    <property type="match status" value="1"/>
</dbReference>
<gene>
    <name evidence="2" type="ORF">HER15_06200</name>
</gene>
<protein>
    <recommendedName>
        <fullName evidence="4">Lanthionine synthetase C-like protein</fullName>
    </recommendedName>
</protein>
<dbReference type="GO" id="GO:0031179">
    <property type="term" value="P:peptide modification"/>
    <property type="evidence" value="ECO:0007669"/>
    <property type="project" value="InterPro"/>
</dbReference>